<comment type="caution">
    <text evidence="7">The sequence shown here is derived from an EMBL/GenBank/DDBJ whole genome shotgun (WGS) entry which is preliminary data.</text>
</comment>
<evidence type="ECO:0000256" key="1">
    <source>
        <dbReference type="ARBA" id="ARBA00011063"/>
    </source>
</evidence>
<feature type="active site" description="Nucleophile" evidence="5">
    <location>
        <position position="8"/>
    </location>
</feature>
<proteinExistence type="inferred from homology"/>
<dbReference type="Proteomes" id="UP000295399">
    <property type="component" value="Unassembled WGS sequence"/>
</dbReference>
<dbReference type="SUPFAM" id="SSF52788">
    <property type="entry name" value="Phosphotyrosine protein phosphatases I"/>
    <property type="match status" value="1"/>
</dbReference>
<evidence type="ECO:0000313" key="7">
    <source>
        <dbReference type="EMBL" id="TCP31493.1"/>
    </source>
</evidence>
<evidence type="ECO:0000256" key="3">
    <source>
        <dbReference type="ARBA" id="ARBA00022801"/>
    </source>
</evidence>
<feature type="domain" description="Phosphotyrosine protein phosphatase I" evidence="6">
    <location>
        <begin position="2"/>
        <end position="150"/>
    </location>
</feature>
<organism evidence="7 8">
    <name type="scientific">Rhodothalassium salexigens DSM 2132</name>
    <dbReference type="NCBI Taxonomy" id="1188247"/>
    <lineage>
        <taxon>Bacteria</taxon>
        <taxon>Pseudomonadati</taxon>
        <taxon>Pseudomonadota</taxon>
        <taxon>Alphaproteobacteria</taxon>
        <taxon>Rhodothalassiales</taxon>
        <taxon>Rhodothalassiaceae</taxon>
        <taxon>Rhodothalassium</taxon>
    </lineage>
</organism>
<dbReference type="OrthoDB" id="9784339at2"/>
<protein>
    <recommendedName>
        <fullName evidence="2">protein-tyrosine-phosphatase</fullName>
        <ecNumber evidence="2">3.1.3.48</ecNumber>
    </recommendedName>
</protein>
<dbReference type="PRINTS" id="PR00719">
    <property type="entry name" value="LMWPTPASE"/>
</dbReference>
<comment type="similarity">
    <text evidence="1">Belongs to the low molecular weight phosphotyrosine protein phosphatase family.</text>
</comment>
<dbReference type="InterPro" id="IPR036196">
    <property type="entry name" value="Ptyr_pPase_sf"/>
</dbReference>
<keyword evidence="3" id="KW-0378">Hydrolase</keyword>
<name>A0A4R2P919_RHOSA</name>
<dbReference type="PANTHER" id="PTHR11717:SF7">
    <property type="entry name" value="LOW MOLECULAR WEIGHT PHOSPHOTYROSINE PROTEIN PHOSPHATASE"/>
    <property type="match status" value="1"/>
</dbReference>
<gene>
    <name evidence="7" type="ORF">EV659_11163</name>
</gene>
<dbReference type="Gene3D" id="3.40.50.2300">
    <property type="match status" value="1"/>
</dbReference>
<dbReference type="InterPro" id="IPR050438">
    <property type="entry name" value="LMW_PTPase"/>
</dbReference>
<feature type="active site" description="Proton donor" evidence="5">
    <location>
        <position position="124"/>
    </location>
</feature>
<dbReference type="FunCoup" id="A0A4R2P919">
    <property type="interactions" value="459"/>
</dbReference>
<keyword evidence="4" id="KW-0904">Protein phosphatase</keyword>
<dbReference type="InterPro" id="IPR023485">
    <property type="entry name" value="Ptyr_pPase"/>
</dbReference>
<evidence type="ECO:0000313" key="8">
    <source>
        <dbReference type="Proteomes" id="UP000295399"/>
    </source>
</evidence>
<dbReference type="EC" id="3.1.3.48" evidence="2"/>
<sequence>MASVLFVCLGNICRSPMAEGALRRAAAQAGLDGLQIASAGTGDWHVGNPPDPRAQATARRHGVDISGQRAAQVRADDFHRFDHILAMDATNLAALERLRPAGAQADLRLFLDYAGGAGAGEVPDPYYGGDGGFDHVWSLVCAAADGLVAHLQQTARAGA</sequence>
<dbReference type="Pfam" id="PF01451">
    <property type="entry name" value="LMWPc"/>
    <property type="match status" value="1"/>
</dbReference>
<dbReference type="RefSeq" id="WP_132709301.1">
    <property type="nucleotide sequence ID" value="NZ_JACIGF010000011.1"/>
</dbReference>
<dbReference type="AlphaFoldDB" id="A0A4R2P919"/>
<evidence type="ECO:0000256" key="4">
    <source>
        <dbReference type="ARBA" id="ARBA00022912"/>
    </source>
</evidence>
<accession>A0A4R2P919</accession>
<dbReference type="CDD" id="cd16343">
    <property type="entry name" value="LMWPTP"/>
    <property type="match status" value="1"/>
</dbReference>
<evidence type="ECO:0000256" key="2">
    <source>
        <dbReference type="ARBA" id="ARBA00013064"/>
    </source>
</evidence>
<feature type="active site" evidence="5">
    <location>
        <position position="14"/>
    </location>
</feature>
<dbReference type="GO" id="GO:0004725">
    <property type="term" value="F:protein tyrosine phosphatase activity"/>
    <property type="evidence" value="ECO:0007669"/>
    <property type="project" value="UniProtKB-EC"/>
</dbReference>
<dbReference type="PANTHER" id="PTHR11717">
    <property type="entry name" value="LOW MOLECULAR WEIGHT PROTEIN TYROSINE PHOSPHATASE"/>
    <property type="match status" value="1"/>
</dbReference>
<keyword evidence="8" id="KW-1185">Reference proteome</keyword>
<reference evidence="7 8" key="1">
    <citation type="submission" date="2019-03" db="EMBL/GenBank/DDBJ databases">
        <title>Genomic Encyclopedia of Type Strains, Phase IV (KMG-IV): sequencing the most valuable type-strain genomes for metagenomic binning, comparative biology and taxonomic classification.</title>
        <authorList>
            <person name="Goeker M."/>
        </authorList>
    </citation>
    <scope>NUCLEOTIDE SEQUENCE [LARGE SCALE GENOMIC DNA]</scope>
    <source>
        <strain evidence="7 8">DSM 2132</strain>
    </source>
</reference>
<dbReference type="EMBL" id="SLXO01000011">
    <property type="protein sequence ID" value="TCP31493.1"/>
    <property type="molecule type" value="Genomic_DNA"/>
</dbReference>
<evidence type="ECO:0000256" key="5">
    <source>
        <dbReference type="PIRSR" id="PIRSR617867-1"/>
    </source>
</evidence>
<dbReference type="InParanoid" id="A0A4R2P919"/>
<dbReference type="SMART" id="SM00226">
    <property type="entry name" value="LMWPc"/>
    <property type="match status" value="1"/>
</dbReference>
<dbReference type="InterPro" id="IPR017867">
    <property type="entry name" value="Tyr_phospatase_low_mol_wt"/>
</dbReference>
<evidence type="ECO:0000259" key="6">
    <source>
        <dbReference type="SMART" id="SM00226"/>
    </source>
</evidence>